<dbReference type="InterPro" id="IPR049900">
    <property type="entry name" value="PKS_mFAS_DH"/>
</dbReference>
<dbReference type="Pfam" id="PF16197">
    <property type="entry name" value="KAsynt_C_assoc"/>
    <property type="match status" value="2"/>
</dbReference>
<dbReference type="Pfam" id="PF00550">
    <property type="entry name" value="PP-binding"/>
    <property type="match status" value="1"/>
</dbReference>
<dbReference type="SUPFAM" id="SSF52151">
    <property type="entry name" value="FabD/lysophospholipase-like"/>
    <property type="match status" value="2"/>
</dbReference>
<evidence type="ECO:0000259" key="13">
    <source>
        <dbReference type="PROSITE" id="PS52019"/>
    </source>
</evidence>
<feature type="region of interest" description="Disordered" evidence="10">
    <location>
        <begin position="1039"/>
        <end position="1060"/>
    </location>
</feature>
<dbReference type="Gene3D" id="3.40.47.10">
    <property type="match status" value="2"/>
</dbReference>
<feature type="domain" description="PKS/mFAS DH" evidence="13">
    <location>
        <begin position="947"/>
        <end position="1227"/>
    </location>
</feature>
<dbReference type="Gene3D" id="1.10.1200.10">
    <property type="entry name" value="ACP-like"/>
    <property type="match status" value="1"/>
</dbReference>
<name>A0A4Z0H8X6_9ACTN</name>
<keyword evidence="15" id="KW-1185">Reference proteome</keyword>
<dbReference type="SMART" id="SM00826">
    <property type="entry name" value="PKS_DH"/>
    <property type="match status" value="1"/>
</dbReference>
<organism evidence="14 15">
    <name type="scientific">Streptomyces palmae</name>
    <dbReference type="NCBI Taxonomy" id="1701085"/>
    <lineage>
        <taxon>Bacteria</taxon>
        <taxon>Bacillati</taxon>
        <taxon>Actinomycetota</taxon>
        <taxon>Actinomycetes</taxon>
        <taxon>Kitasatosporales</taxon>
        <taxon>Streptomycetaceae</taxon>
        <taxon>Streptomyces</taxon>
    </lineage>
</organism>
<dbReference type="GO" id="GO:0033068">
    <property type="term" value="P:macrolide biosynthetic process"/>
    <property type="evidence" value="ECO:0007669"/>
    <property type="project" value="UniProtKB-ARBA"/>
</dbReference>
<feature type="active site" description="Proton acceptor; for dehydratase activity" evidence="9">
    <location>
        <position position="978"/>
    </location>
</feature>
<dbReference type="InterPro" id="IPR016035">
    <property type="entry name" value="Acyl_Trfase/lysoPLipase"/>
</dbReference>
<dbReference type="SMART" id="SM01294">
    <property type="entry name" value="PKS_PP_betabranch"/>
    <property type="match status" value="1"/>
</dbReference>
<dbReference type="SUPFAM" id="SSF101173">
    <property type="entry name" value="Docking domain B of the erythromycin polyketide synthase (DEBS)"/>
    <property type="match status" value="1"/>
</dbReference>
<dbReference type="InterPro" id="IPR014031">
    <property type="entry name" value="Ketoacyl_synth_C"/>
</dbReference>
<dbReference type="PANTHER" id="PTHR43775:SF51">
    <property type="entry name" value="INACTIVE PHENOLPHTHIOCEROL SYNTHESIS POLYKETIDE SYNTHASE TYPE I PKS1-RELATED"/>
    <property type="match status" value="1"/>
</dbReference>
<dbReference type="InterPro" id="IPR042104">
    <property type="entry name" value="PKS_dehydratase_sf"/>
</dbReference>
<evidence type="ECO:0000256" key="1">
    <source>
        <dbReference type="ARBA" id="ARBA00001957"/>
    </source>
</evidence>
<evidence type="ECO:0000256" key="3">
    <source>
        <dbReference type="ARBA" id="ARBA00022450"/>
    </source>
</evidence>
<evidence type="ECO:0000313" key="15">
    <source>
        <dbReference type="Proteomes" id="UP000297948"/>
    </source>
</evidence>
<keyword evidence="8" id="KW-0012">Acyltransferase</keyword>
<feature type="region of interest" description="N-terminal hotdog fold" evidence="9">
    <location>
        <begin position="947"/>
        <end position="1075"/>
    </location>
</feature>
<dbReference type="InterPro" id="IPR036291">
    <property type="entry name" value="NAD(P)-bd_dom_sf"/>
</dbReference>
<feature type="domain" description="Ketosynthase family 3 (KS3)" evidence="12">
    <location>
        <begin position="33"/>
        <end position="457"/>
    </location>
</feature>
<dbReference type="InterPro" id="IPR016039">
    <property type="entry name" value="Thiolase-like"/>
</dbReference>
<feature type="compositionally biased region" description="Low complexity" evidence="10">
    <location>
        <begin position="471"/>
        <end position="482"/>
    </location>
</feature>
<dbReference type="Gene3D" id="3.40.366.10">
    <property type="entry name" value="Malonyl-Coenzyme A Acyl Carrier Protein, domain 2"/>
    <property type="match status" value="2"/>
</dbReference>
<dbReference type="InterPro" id="IPR001227">
    <property type="entry name" value="Ac_transferase_dom_sf"/>
</dbReference>
<dbReference type="OrthoDB" id="9778690at2"/>
<dbReference type="InterPro" id="IPR055123">
    <property type="entry name" value="SpnB-like_Rossmann"/>
</dbReference>
<dbReference type="Pfam" id="PF14765">
    <property type="entry name" value="PS-DH"/>
    <property type="match status" value="1"/>
</dbReference>
<dbReference type="Gene3D" id="3.40.50.720">
    <property type="entry name" value="NAD(P)-binding Rossmann-like Domain"/>
    <property type="match status" value="1"/>
</dbReference>
<dbReference type="InterPro" id="IPR032821">
    <property type="entry name" value="PKS_assoc"/>
</dbReference>
<dbReference type="PROSITE" id="PS52019">
    <property type="entry name" value="PKS_MFAS_DH"/>
    <property type="match status" value="1"/>
</dbReference>
<evidence type="ECO:0000256" key="9">
    <source>
        <dbReference type="PROSITE-ProRule" id="PRU01363"/>
    </source>
</evidence>
<dbReference type="EMBL" id="SRID01000123">
    <property type="protein sequence ID" value="TGB08564.1"/>
    <property type="molecule type" value="Genomic_DNA"/>
</dbReference>
<dbReference type="SMART" id="SM00823">
    <property type="entry name" value="PKS_PP"/>
    <property type="match status" value="1"/>
</dbReference>
<dbReference type="InterPro" id="IPR057326">
    <property type="entry name" value="KR_dom"/>
</dbReference>
<feature type="non-terminal residue" evidence="14">
    <location>
        <position position="2618"/>
    </location>
</feature>
<feature type="region of interest" description="Disordered" evidence="10">
    <location>
        <begin position="456"/>
        <end position="482"/>
    </location>
</feature>
<dbReference type="SUPFAM" id="SSF51735">
    <property type="entry name" value="NAD(P)-binding Rossmann-fold domains"/>
    <property type="match status" value="2"/>
</dbReference>
<dbReference type="SUPFAM" id="SSF55048">
    <property type="entry name" value="Probable ACP-binding domain of malonyl-CoA ACP transacylase"/>
    <property type="match status" value="2"/>
</dbReference>
<dbReference type="SUPFAM" id="SSF47336">
    <property type="entry name" value="ACP-like"/>
    <property type="match status" value="1"/>
</dbReference>
<dbReference type="InterPro" id="IPR016036">
    <property type="entry name" value="Malonyl_transacylase_ACP-bd"/>
</dbReference>
<dbReference type="SMART" id="SM00825">
    <property type="entry name" value="PKS_KS"/>
    <property type="match status" value="2"/>
</dbReference>
<dbReference type="Pfam" id="PF08659">
    <property type="entry name" value="KR"/>
    <property type="match status" value="1"/>
</dbReference>
<dbReference type="Pfam" id="PF00698">
    <property type="entry name" value="Acyl_transf_1"/>
    <property type="match status" value="2"/>
</dbReference>
<evidence type="ECO:0000256" key="4">
    <source>
        <dbReference type="ARBA" id="ARBA00022553"/>
    </source>
</evidence>
<feature type="active site" description="Proton donor; for dehydratase activity" evidence="9">
    <location>
        <position position="1150"/>
    </location>
</feature>
<evidence type="ECO:0000259" key="12">
    <source>
        <dbReference type="PROSITE" id="PS52004"/>
    </source>
</evidence>
<dbReference type="GO" id="GO:0004315">
    <property type="term" value="F:3-oxoacyl-[acyl-carrier-protein] synthase activity"/>
    <property type="evidence" value="ECO:0007669"/>
    <property type="project" value="InterPro"/>
</dbReference>
<dbReference type="PANTHER" id="PTHR43775">
    <property type="entry name" value="FATTY ACID SYNTHASE"/>
    <property type="match status" value="1"/>
</dbReference>
<protein>
    <submittedName>
        <fullName evidence="14">SDR family NAD(P)-dependent oxidoreductase</fullName>
    </submittedName>
</protein>
<proteinExistence type="predicted"/>
<evidence type="ECO:0000256" key="7">
    <source>
        <dbReference type="ARBA" id="ARBA00023268"/>
    </source>
</evidence>
<dbReference type="CDD" id="cd08956">
    <property type="entry name" value="KR_3_FAS_SDR_x"/>
    <property type="match status" value="1"/>
</dbReference>
<dbReference type="SUPFAM" id="SSF53901">
    <property type="entry name" value="Thiolase-like"/>
    <property type="match status" value="2"/>
</dbReference>
<dbReference type="InterPro" id="IPR036736">
    <property type="entry name" value="ACP-like_sf"/>
</dbReference>
<dbReference type="InterPro" id="IPR014030">
    <property type="entry name" value="Ketoacyl_synth_N"/>
</dbReference>
<dbReference type="InterPro" id="IPR020807">
    <property type="entry name" value="PKS_DH"/>
</dbReference>
<dbReference type="Pfam" id="PF22953">
    <property type="entry name" value="SpnB_Rossmann"/>
    <property type="match status" value="1"/>
</dbReference>
<dbReference type="FunFam" id="3.40.47.10:FF:000019">
    <property type="entry name" value="Polyketide synthase type I"/>
    <property type="match status" value="2"/>
</dbReference>
<feature type="region of interest" description="C-terminal hotdog fold" evidence="9">
    <location>
        <begin position="1089"/>
        <end position="1227"/>
    </location>
</feature>
<dbReference type="InterPro" id="IPR015083">
    <property type="entry name" value="NorB/c/GfsB-D-like_docking"/>
</dbReference>
<evidence type="ECO:0000313" key="14">
    <source>
        <dbReference type="EMBL" id="TGB08564.1"/>
    </source>
</evidence>
<dbReference type="GO" id="GO:0006633">
    <property type="term" value="P:fatty acid biosynthetic process"/>
    <property type="evidence" value="ECO:0007669"/>
    <property type="project" value="InterPro"/>
</dbReference>
<dbReference type="PROSITE" id="PS00606">
    <property type="entry name" value="KS3_1"/>
    <property type="match status" value="1"/>
</dbReference>
<dbReference type="Pfam" id="PF00109">
    <property type="entry name" value="ketoacyl-synt"/>
    <property type="match status" value="2"/>
</dbReference>
<dbReference type="InterPro" id="IPR020841">
    <property type="entry name" value="PKS_Beta-ketoAc_synthase_dom"/>
</dbReference>
<dbReference type="Gene3D" id="3.30.70.3290">
    <property type="match status" value="2"/>
</dbReference>
<reference evidence="14 15" key="1">
    <citation type="submission" date="2019-03" db="EMBL/GenBank/DDBJ databases">
        <authorList>
            <person name="Gonzalez-Pimentel J.L."/>
        </authorList>
    </citation>
    <scope>NUCLEOTIDE SEQUENCE [LARGE SCALE GENOMIC DNA]</scope>
    <source>
        <strain evidence="14 15">JCM 31289</strain>
    </source>
</reference>
<keyword evidence="6" id="KW-0045">Antibiotic biosynthesis</keyword>
<dbReference type="FunFam" id="3.40.366.10:FF:000002">
    <property type="entry name" value="Probable polyketide synthase 2"/>
    <property type="match status" value="1"/>
</dbReference>
<dbReference type="InterPro" id="IPR020806">
    <property type="entry name" value="PKS_PP-bd"/>
</dbReference>
<keyword evidence="5" id="KW-0808">Transferase</keyword>
<feature type="domain" description="Carrier" evidence="11">
    <location>
        <begin position="1712"/>
        <end position="1787"/>
    </location>
</feature>
<keyword evidence="4" id="KW-0597">Phosphoprotein</keyword>
<gene>
    <name evidence="14" type="ORF">E4099_15235</name>
</gene>
<dbReference type="InterPro" id="IPR036299">
    <property type="entry name" value="Polyketide_synth_docking_sf"/>
</dbReference>
<dbReference type="InterPro" id="IPR049552">
    <property type="entry name" value="PKS_DH_N"/>
</dbReference>
<dbReference type="PROSITE" id="PS00012">
    <property type="entry name" value="PHOSPHOPANTETHEINE"/>
    <property type="match status" value="1"/>
</dbReference>
<dbReference type="Pfam" id="PF08990">
    <property type="entry name" value="Docking"/>
    <property type="match status" value="1"/>
</dbReference>
<dbReference type="SMART" id="SM00822">
    <property type="entry name" value="PKS_KR"/>
    <property type="match status" value="1"/>
</dbReference>
<evidence type="ECO:0000256" key="2">
    <source>
        <dbReference type="ARBA" id="ARBA00004792"/>
    </source>
</evidence>
<dbReference type="InterPro" id="IPR009081">
    <property type="entry name" value="PP-bd_ACP"/>
</dbReference>
<dbReference type="CDD" id="cd00833">
    <property type="entry name" value="PKS"/>
    <property type="match status" value="2"/>
</dbReference>
<dbReference type="Proteomes" id="UP000297948">
    <property type="component" value="Unassembled WGS sequence"/>
</dbReference>
<keyword evidence="7" id="KW-0511">Multifunctional enzyme</keyword>
<evidence type="ECO:0000256" key="6">
    <source>
        <dbReference type="ARBA" id="ARBA00023194"/>
    </source>
</evidence>
<dbReference type="RefSeq" id="WP_135339592.1">
    <property type="nucleotide sequence ID" value="NZ_SRID01000123.1"/>
</dbReference>
<dbReference type="GO" id="GO:0031177">
    <property type="term" value="F:phosphopantetheine binding"/>
    <property type="evidence" value="ECO:0007669"/>
    <property type="project" value="InterPro"/>
</dbReference>
<evidence type="ECO:0000256" key="5">
    <source>
        <dbReference type="ARBA" id="ARBA00022679"/>
    </source>
</evidence>
<dbReference type="InterPro" id="IPR050091">
    <property type="entry name" value="PKS_NRPS_Biosynth_Enz"/>
</dbReference>
<dbReference type="InterPro" id="IPR014043">
    <property type="entry name" value="Acyl_transferase_dom"/>
</dbReference>
<comment type="pathway">
    <text evidence="2">Antibiotic biosynthesis.</text>
</comment>
<dbReference type="PROSITE" id="PS50075">
    <property type="entry name" value="CARRIER"/>
    <property type="match status" value="1"/>
</dbReference>
<keyword evidence="3" id="KW-0596">Phosphopantetheine</keyword>
<dbReference type="FunFam" id="1.10.1200.10:FF:000007">
    <property type="entry name" value="Probable polyketide synthase pks17"/>
    <property type="match status" value="1"/>
</dbReference>
<evidence type="ECO:0000259" key="11">
    <source>
        <dbReference type="PROSITE" id="PS50075"/>
    </source>
</evidence>
<dbReference type="InterPro" id="IPR049551">
    <property type="entry name" value="PKS_DH_C"/>
</dbReference>
<sequence length="2618" mass="272582">MTSEEKLVDYLKRVAADLHDTRARLREVEEGQREPVAIVAMACRFPGGVATPEALWDLVLAGRHAMGPFPDNRGWDLERLFHPDPDEPGTSYAREGGFLYDADLFDPEFFGISPREAAAIDPQQRLLLEVSWEVLERAGIAPASLKGGQVGVYAGTALPGFGTPHIDRAAEGYLVTGNAPSVLSGRVAYTLGLEGPAVTVDTACSASLVATHLACQALRQGECTLALAGGVTVMALPQVFTEFARQRGLAADGRCKAFSAAADGTAFSEGVGLLLLERLSDARRNNHPVLAVIRGSAINQDGASNGLTAPNGPSQERVIRQALAAARLSPADVDAVEAHGTGTRLGDPIEAQALLAAYGQDRPAGRPLWLGAVKSNIGHAQGAAGVAGVIKMVMALRHGKLPATLHAKRPTPAVDWSGGAVRLLAEPVDWPGGERPRRAGVSSFGISGTNAHLIVEEAPEPEPGQRPAPDRAGTAAERGAAPAGTVRPWVLSARSATGLRAQAEALAGHLAARPELSDADVGWSLAATRSALEHRAVLLGEDRERLCAGLAALAEGRDQAGVVRAQAPARIGGTAFLFTGQGSQRPGMGAQLHRVYPVFAAALDEACAALDPLLEHPLRELLLDPEGAGGAGALDRTEVTQAALFAVEVALYRLVESFGLVPGYLTGHSVGELVAAHVAGVLSLSDAARLVAARGRLMAALPAGGAMVALEATEEQVAPLLAGLADRVALAAVNGPSAVVVSGDAEAVEEISRGWRERGRQTKRLRVGQAFHSPRIDPMLDEFRRVAASLAFAPPRIAVVSNVTGRPAGADQLCDPEYWVRHARLPVRFRDGVRTLRQEGVTRFLELGPDAVLTTMAQDCLAEAGSTGQPPVVAAVLREGRDEPGTLLAALARMHVDGAAVDFTAAYPPDTARCDLPTYRFDRRRYWRAAPDAAADVRAAGLDAGGHPLLAAVVESADGGLLLTGRLSLHDQPWLAEHAIVSGVPLPGTAFLELALLAGARSGCDRVEELTLEAPLLLPEAGAVRLRVAVGAADTAGRRTVSVHSRPADDTGGPGLADSWRRHATGTLSAAGSPEPAAAPWSTWPPKGAVPLDVAALYARLADEGYRYGPAFRGLRAAWRVGEELFAEVRLAAEQHADREAYLLHPALLDAALHPIADLFAGAAGGVRLPFAFAGVRLLAGGASRLRVRITATGPDSVALALADETGAEVASVDSLTLRTVSAERWRAERAAAGSALYRLDWQPFALPAPAPEPTGRWVLVGSQAPAEGGDLPRVPDLAALRASIAAGEPAPELVVLADPGVPEGEQPPARARSANRLMLGRLQEWLADPDLGAARLVVVVRGAVATEADRAPEDLAAASVLGLLRAVQAEHPGRLLLVDLDEDAASRRILPAAVAAAHAAGESQFALRAGEVLVPRLVGAAPDPQAPGAALDPEGTVLITGGTGALGRLLARHLVDAHGVRHLLLVSRRGAAAEGIGEFAAGLAARVRVAGCDVSDPAALAELLASVPQEHPLTAVVHAAGVLQDGVAEALTPDRLDAVLAPKADAAWQLYQLTRGAGLAAFVMFSSAASVLGSGGQANYAAANAFLNALAERIRASGSPATSLAWGLWASGGGMTDHLGDADLARMARSGTAALSEEQGLALFDAALAAPYPTLVPARFDPAALRAQAAAGSLSPVLRRLVRTPARTAAVEAAPSWAGRLAGLSPAEQDRLVAELVRDQIGTVLAHPAPDTIELGRAFQELGFDSLTALELRNQVNAVTGIRLPATVIFDYPTPEALIRQLRAELLGAAGVPSGSPAGPPRPTGGEDDPIVIVGMACRYPGGVDSPEGLWRLVAEGVDAVGPFPEDRGWAVADLYDPDPDRTGTSYTREGGFLRDAAQFDAEFFGISPREALATDPQQRLLLETAWEAFEHARIAPERLRGSRTAVVTGIMYDDYGGRFLGRIPAGYEGQLLSGSTPSVASGRVAYTFGLEGPALTVDTACSSSLVAMHLAAQALRQGECDLALAGGVTVMATPHTFVEFSRQRGLAPDGRCKPFAAAADGTGWAEGAGLLVLERLSDARREGHRVLAVIRGSAVNQDGASNGMTAPNGPAQQRVIQQALAAARLGPGDVDAVEAHGTGTTLGDPIEAQALLAAYGGARPQERPLWLGSVKSNIGHTQAAAGAAGVIKMIMAMRHGRLPASLHIDAPTPHVDWSSGAVRLLTEAVPWPAADRPRRAAVSSFGISGTNAHLILEQPPEPAPEASRGAPPDGRPGRVVPWVLSARSGTALAEQAQRLADHLDAHPGTDPVDLGWSLLTTRSALNHRAVVLGEDLSELSTGLRHLAGDQPHPALVRGTAAPTGPGPVMVFPGQGSQWQGMGAELLASDPAFAHAIDACRRALAPYTDWDLTGVLDGTDTATDTTRVDVIQPMLWAIMVALAAVWKSHGITPTAVIGHSQGEIAAATVAGALTLDDAAHLVTHRAQALRTLSGHGTMAALATGSEHAAQLIGALAPHAGDLHIAATNGPATTVVSGPPQHIAALLAHAREHGVRTHAIDVDYASHHPQIDRLHDQLTRTLDITPVAARTAFYSTVTAQRLDTADLDTGYWFTNLRRPVRFTETVHALLDDGYRLFIEASP</sequence>
<dbReference type="InterPro" id="IPR018201">
    <property type="entry name" value="Ketoacyl_synth_AS"/>
</dbReference>
<dbReference type="PROSITE" id="PS52004">
    <property type="entry name" value="KS3_2"/>
    <property type="match status" value="2"/>
</dbReference>
<comment type="caution">
    <text evidence="14">The sequence shown here is derived from an EMBL/GenBank/DDBJ whole genome shotgun (WGS) entry which is preliminary data.</text>
</comment>
<dbReference type="GO" id="GO:0004312">
    <property type="term" value="F:fatty acid synthase activity"/>
    <property type="evidence" value="ECO:0007669"/>
    <property type="project" value="TreeGrafter"/>
</dbReference>
<dbReference type="InterPro" id="IPR006162">
    <property type="entry name" value="Ppantetheine_attach_site"/>
</dbReference>
<dbReference type="Gene3D" id="3.10.129.110">
    <property type="entry name" value="Polyketide synthase dehydratase"/>
    <property type="match status" value="1"/>
</dbReference>
<dbReference type="SMART" id="SM00827">
    <property type="entry name" value="PKS_AT"/>
    <property type="match status" value="2"/>
</dbReference>
<accession>A0A4Z0H8X6</accession>
<comment type="cofactor">
    <cofactor evidence="1">
        <name>pantetheine 4'-phosphate</name>
        <dbReference type="ChEBI" id="CHEBI:47942"/>
    </cofactor>
</comment>
<feature type="domain" description="Ketosynthase family 3 (KS3)" evidence="12">
    <location>
        <begin position="1809"/>
        <end position="2236"/>
    </location>
</feature>
<dbReference type="InterPro" id="IPR013968">
    <property type="entry name" value="PKS_KR"/>
</dbReference>
<evidence type="ECO:0000256" key="8">
    <source>
        <dbReference type="ARBA" id="ARBA00023315"/>
    </source>
</evidence>
<dbReference type="Pfam" id="PF21089">
    <property type="entry name" value="PKS_DH_N"/>
    <property type="match status" value="1"/>
</dbReference>
<dbReference type="Pfam" id="PF02801">
    <property type="entry name" value="Ketoacyl-synt_C"/>
    <property type="match status" value="2"/>
</dbReference>
<evidence type="ECO:0000256" key="10">
    <source>
        <dbReference type="SAM" id="MobiDB-lite"/>
    </source>
</evidence>